<gene>
    <name evidence="1" type="ORF">Sylvanvirus7_21</name>
</gene>
<reference evidence="1" key="1">
    <citation type="submission" date="2018-10" db="EMBL/GenBank/DDBJ databases">
        <title>Hidden diversity of soil giant viruses.</title>
        <authorList>
            <person name="Schulz F."/>
            <person name="Alteio L."/>
            <person name="Goudeau D."/>
            <person name="Ryan E.M."/>
            <person name="Malmstrom R.R."/>
            <person name="Blanchard J."/>
            <person name="Woyke T."/>
        </authorList>
    </citation>
    <scope>NUCLEOTIDE SEQUENCE</scope>
    <source>
        <strain evidence="1">SYV1</strain>
    </source>
</reference>
<organism evidence="1">
    <name type="scientific">Sylvanvirus sp</name>
    <dbReference type="NCBI Taxonomy" id="2487774"/>
    <lineage>
        <taxon>Viruses</taxon>
    </lineage>
</organism>
<evidence type="ECO:0000313" key="1">
    <source>
        <dbReference type="EMBL" id="AYV86723.1"/>
    </source>
</evidence>
<dbReference type="EMBL" id="MK072513">
    <property type="protein sequence ID" value="AYV86723.1"/>
    <property type="molecule type" value="Genomic_DNA"/>
</dbReference>
<protein>
    <submittedName>
        <fullName evidence="1">Uncharacterized protein</fullName>
    </submittedName>
</protein>
<sequence length="117" mass="13580">MSLINNAASFISMTIDENEFRKPIDWMRIIFPSDLRISMDAWRTENVDPSMSISLLEFISLITHKNTSISDGKKLDKLLTNPLLKLCNEELERDSESIMEHLKLRSEKQLTVNKLKI</sequence>
<name>A0A3G5AKF4_9VIRU</name>
<accession>A0A3G5AKF4</accession>
<proteinExistence type="predicted"/>